<dbReference type="InterPro" id="IPR013785">
    <property type="entry name" value="Aldolase_TIM"/>
</dbReference>
<feature type="compositionally biased region" description="Pro residues" evidence="1">
    <location>
        <begin position="1"/>
        <end position="10"/>
    </location>
</feature>
<reference evidence="3" key="1">
    <citation type="journal article" date="2019" name="Int. J. Syst. Evol. Microbiol.">
        <title>The Global Catalogue of Microorganisms (GCM) 10K type strain sequencing project: providing services to taxonomists for standard genome sequencing and annotation.</title>
        <authorList>
            <consortium name="The Broad Institute Genomics Platform"/>
            <consortium name="The Broad Institute Genome Sequencing Center for Infectious Disease"/>
            <person name="Wu L."/>
            <person name="Ma J."/>
        </authorList>
    </citation>
    <scope>NUCLEOTIDE SEQUENCE [LARGE SCALE GENOMIC DNA]</scope>
    <source>
        <strain evidence="3">JCM 3106</strain>
    </source>
</reference>
<dbReference type="Gene3D" id="3.20.20.70">
    <property type="entry name" value="Aldolase class I"/>
    <property type="match status" value="2"/>
</dbReference>
<dbReference type="PANTHER" id="PTHR37418">
    <property type="entry name" value="3-KETO-5-AMINOHEXANOATE CLEAVAGE ENZYME-RELATED"/>
    <property type="match status" value="1"/>
</dbReference>
<gene>
    <name evidence="2" type="ORF">GCM10017559_22990</name>
</gene>
<name>A0ABP6KCI1_9ACTN</name>
<dbReference type="Proteomes" id="UP001499930">
    <property type="component" value="Unassembled WGS sequence"/>
</dbReference>
<evidence type="ECO:0000313" key="3">
    <source>
        <dbReference type="Proteomes" id="UP001499930"/>
    </source>
</evidence>
<dbReference type="Pfam" id="PF05853">
    <property type="entry name" value="BKACE"/>
    <property type="match status" value="1"/>
</dbReference>
<comment type="caution">
    <text evidence="2">The sequence shown here is derived from an EMBL/GenBank/DDBJ whole genome shotgun (WGS) entry which is preliminary data.</text>
</comment>
<dbReference type="EMBL" id="BAAAWD010000006">
    <property type="protein sequence ID" value="GAA3001318.1"/>
    <property type="molecule type" value="Genomic_DNA"/>
</dbReference>
<proteinExistence type="predicted"/>
<evidence type="ECO:0000256" key="1">
    <source>
        <dbReference type="SAM" id="MobiDB-lite"/>
    </source>
</evidence>
<protein>
    <submittedName>
        <fullName evidence="2">3-keto-5-aminohexanoate cleavage protein</fullName>
    </submittedName>
</protein>
<accession>A0ABP6KCI1</accession>
<dbReference type="InterPro" id="IPR008567">
    <property type="entry name" value="BKACE"/>
</dbReference>
<evidence type="ECO:0000313" key="2">
    <source>
        <dbReference type="EMBL" id="GAA3001318.1"/>
    </source>
</evidence>
<sequence>MTEAPAPGPGRPAGGDQAGPDASPGRGERSAAAPAWLKACLNGSRRPGEHPALPVTPLQLAEAAREARGAGADAVHVHPRDEAGSESLSASHIGAAVRAIRAACPGLPVGVSTGLWMTGGDAGARRAAIRGWEALDASGLPDFASVNLAEPGFADLWKDLRRLGVEVEAGVWTPEGAEALAATGLECARVLVEIIGGQAGTALARAHAVLDRLDGLGVPGPRLLHGEEEPTWILLDEAGQLGLATRIGLEDVLHGPQGDPVDGNTELVRLARARLAVGG</sequence>
<dbReference type="InterPro" id="IPR011060">
    <property type="entry name" value="RibuloseP-bd_barrel"/>
</dbReference>
<keyword evidence="3" id="KW-1185">Reference proteome</keyword>
<feature type="region of interest" description="Disordered" evidence="1">
    <location>
        <begin position="1"/>
        <end position="33"/>
    </location>
</feature>
<organism evidence="2 3">
    <name type="scientific">Streptosporangium longisporum</name>
    <dbReference type="NCBI Taxonomy" id="46187"/>
    <lineage>
        <taxon>Bacteria</taxon>
        <taxon>Bacillati</taxon>
        <taxon>Actinomycetota</taxon>
        <taxon>Actinomycetes</taxon>
        <taxon>Streptosporangiales</taxon>
        <taxon>Streptosporangiaceae</taxon>
        <taxon>Streptosporangium</taxon>
    </lineage>
</organism>
<dbReference type="SUPFAM" id="SSF51366">
    <property type="entry name" value="Ribulose-phoshate binding barrel"/>
    <property type="match status" value="1"/>
</dbReference>
<dbReference type="PANTHER" id="PTHR37418:SF1">
    <property type="entry name" value="3-KETO-5-AMINOHEXANOATE CLEAVAGE PROTEIN"/>
    <property type="match status" value="1"/>
</dbReference>
<dbReference type="RefSeq" id="WP_344892382.1">
    <property type="nucleotide sequence ID" value="NZ_BAAAWD010000006.1"/>
</dbReference>